<proteinExistence type="predicted"/>
<dbReference type="EC" id="3.5.2.9" evidence="5"/>
<evidence type="ECO:0000256" key="1">
    <source>
        <dbReference type="ARBA" id="ARBA00022741"/>
    </source>
</evidence>
<keyword evidence="2 5" id="KW-0378">Hydrolase</keyword>
<evidence type="ECO:0000313" key="6">
    <source>
        <dbReference type="Proteomes" id="UP001162834"/>
    </source>
</evidence>
<dbReference type="PANTHER" id="PTHR34698">
    <property type="entry name" value="5-OXOPROLINASE SUBUNIT B"/>
    <property type="match status" value="1"/>
</dbReference>
<evidence type="ECO:0000256" key="2">
    <source>
        <dbReference type="ARBA" id="ARBA00022801"/>
    </source>
</evidence>
<dbReference type="SUPFAM" id="SSF160467">
    <property type="entry name" value="PH0987 N-terminal domain-like"/>
    <property type="match status" value="1"/>
</dbReference>
<keyword evidence="1" id="KW-0547">Nucleotide-binding</keyword>
<dbReference type="PANTHER" id="PTHR34698:SF2">
    <property type="entry name" value="5-OXOPROLINASE SUBUNIT B"/>
    <property type="match status" value="1"/>
</dbReference>
<gene>
    <name evidence="5" type="primary">pxpB</name>
    <name evidence="5" type="ORF">DSM104329_02357</name>
</gene>
<protein>
    <submittedName>
        <fullName evidence="5">5-oxoprolinase subunit B</fullName>
        <ecNumber evidence="5">3.5.2.9</ecNumber>
    </submittedName>
</protein>
<dbReference type="KEGG" id="sbae:DSM104329_02357"/>
<sequence length="304" mass="35031">MVKSDRQPIAEPELPEPRYTFGGDDHVFVDLDQAMSFRVNFRLRALTHELGARQIPGVLEIAPANSSYLVRVDPDRLDPRDLVRELRRLDEELGHGAPPAFRTRIIDMPTYYNDPWSRECLMQFRDRHQNPTGTDIEYVARVNDMSEDEFIATHHGAPYLITMVGFVPGTAWHFQMVPPERQLQVPKYIRPRTDTPERTLSHGGAFAAIYPVRGPGGYQLFARVAPPVFDAAQRLPDFEESPVLMQQGDIVKFRPIERDEYDAIRAECEAGTYRYRIRETEFDPQAFFADPYAYDDRLVKELSS</sequence>
<dbReference type="AlphaFoldDB" id="A0A9E6XX14"/>
<dbReference type="GO" id="GO:0017168">
    <property type="term" value="F:5-oxoprolinase (ATP-hydrolyzing) activity"/>
    <property type="evidence" value="ECO:0007669"/>
    <property type="project" value="UniProtKB-EC"/>
</dbReference>
<dbReference type="InterPro" id="IPR010016">
    <property type="entry name" value="PxpB"/>
</dbReference>
<evidence type="ECO:0000256" key="3">
    <source>
        <dbReference type="ARBA" id="ARBA00022840"/>
    </source>
</evidence>
<dbReference type="InterPro" id="IPR029000">
    <property type="entry name" value="Cyclophilin-like_dom_sf"/>
</dbReference>
<dbReference type="InterPro" id="IPR003833">
    <property type="entry name" value="CT_C_D"/>
</dbReference>
<evidence type="ECO:0000259" key="4">
    <source>
        <dbReference type="SMART" id="SM00796"/>
    </source>
</evidence>
<evidence type="ECO:0000313" key="5">
    <source>
        <dbReference type="EMBL" id="UGS35960.1"/>
    </source>
</evidence>
<keyword evidence="3" id="KW-0067">ATP-binding</keyword>
<dbReference type="Gene3D" id="3.30.1360.40">
    <property type="match status" value="1"/>
</dbReference>
<dbReference type="Proteomes" id="UP001162834">
    <property type="component" value="Chromosome"/>
</dbReference>
<feature type="domain" description="Carboxyltransferase" evidence="4">
    <location>
        <begin position="17"/>
        <end position="245"/>
    </location>
</feature>
<accession>A0A9E6XX14</accession>
<dbReference type="Gene3D" id="2.40.100.10">
    <property type="entry name" value="Cyclophilin-like"/>
    <property type="match status" value="1"/>
</dbReference>
<dbReference type="SMART" id="SM00796">
    <property type="entry name" value="AHS1"/>
    <property type="match status" value="1"/>
</dbReference>
<reference evidence="5" key="1">
    <citation type="journal article" date="2022" name="Int. J. Syst. Evol. Microbiol.">
        <title>Pseudomonas aegrilactucae sp. nov. and Pseudomonas morbosilactucae sp. nov., pathogens causing bacterial rot of lettuce in Japan.</title>
        <authorList>
            <person name="Sawada H."/>
            <person name="Fujikawa T."/>
            <person name="Satou M."/>
        </authorList>
    </citation>
    <scope>NUCLEOTIDE SEQUENCE</scope>
    <source>
        <strain evidence="5">0166_1</strain>
    </source>
</reference>
<dbReference type="EMBL" id="CP087164">
    <property type="protein sequence ID" value="UGS35960.1"/>
    <property type="molecule type" value="Genomic_DNA"/>
</dbReference>
<dbReference type="RefSeq" id="WP_259315638.1">
    <property type="nucleotide sequence ID" value="NZ_CP087164.1"/>
</dbReference>
<keyword evidence="6" id="KW-1185">Reference proteome</keyword>
<dbReference type="SUPFAM" id="SSF50891">
    <property type="entry name" value="Cyclophilin-like"/>
    <property type="match status" value="1"/>
</dbReference>
<name>A0A9E6XX14_9ACTN</name>
<dbReference type="Pfam" id="PF02682">
    <property type="entry name" value="CT_C_D"/>
    <property type="match status" value="1"/>
</dbReference>
<organism evidence="5 6">
    <name type="scientific">Capillimicrobium parvum</name>
    <dbReference type="NCBI Taxonomy" id="2884022"/>
    <lineage>
        <taxon>Bacteria</taxon>
        <taxon>Bacillati</taxon>
        <taxon>Actinomycetota</taxon>
        <taxon>Thermoleophilia</taxon>
        <taxon>Solirubrobacterales</taxon>
        <taxon>Capillimicrobiaceae</taxon>
        <taxon>Capillimicrobium</taxon>
    </lineage>
</organism>
<dbReference type="GO" id="GO:0005524">
    <property type="term" value="F:ATP binding"/>
    <property type="evidence" value="ECO:0007669"/>
    <property type="project" value="UniProtKB-KW"/>
</dbReference>